<dbReference type="CDD" id="cd16342">
    <property type="entry name" value="FusC_FusB"/>
    <property type="match status" value="1"/>
</dbReference>
<sequence length="216" mass="24859">MTERFIKNEQFNFISKQVAWIKDSTKQHLPAGVLASVYDLSNEKILNCIPNMTASQKNILDFSKLKTVEEYEQALEQLVNYLLPFPTVTEQQLKKLFPKSKKLKLPDLSNVDLKRLTYLSWNDSRSNKKYLLYELEGQLVGIECTFSPSTKKNICSICHCHGEVTHFSTVTKAKKLNNPDYYKSIGNLICVDSSQCNKNITDDSYLKDFLKESLLK</sequence>
<dbReference type="RefSeq" id="WP_053582771.1">
    <property type="nucleotide sequence ID" value="NZ_LGRV01000003.1"/>
</dbReference>
<feature type="domain" description="Elongation factor G-binding protein N-terminal" evidence="1">
    <location>
        <begin position="5"/>
        <end position="86"/>
    </location>
</feature>
<gene>
    <name evidence="3" type="ORF">AEA09_04915</name>
</gene>
<protein>
    <submittedName>
        <fullName evidence="3">Fibronectin-binding protein</fullName>
    </submittedName>
</protein>
<evidence type="ECO:0000259" key="1">
    <source>
        <dbReference type="Pfam" id="PF07299"/>
    </source>
</evidence>
<comment type="caution">
    <text evidence="3">The sequence shown here is derived from an EMBL/GenBank/DDBJ whole genome shotgun (WGS) entry which is preliminary data.</text>
</comment>
<dbReference type="Proteomes" id="UP000050668">
    <property type="component" value="Unassembled WGS sequence"/>
</dbReference>
<accession>A0ABR5JZB1</accession>
<keyword evidence="4" id="KW-1185">Reference proteome</keyword>
<name>A0ABR5JZB1_9BACI</name>
<dbReference type="InterPro" id="IPR010841">
    <property type="entry name" value="EF-G-binding_N"/>
</dbReference>
<dbReference type="Pfam" id="PF07299">
    <property type="entry name" value="EF-G-binding_N"/>
    <property type="match status" value="1"/>
</dbReference>
<evidence type="ECO:0000313" key="4">
    <source>
        <dbReference type="Proteomes" id="UP000050668"/>
    </source>
</evidence>
<evidence type="ECO:0000259" key="2">
    <source>
        <dbReference type="Pfam" id="PF16571"/>
    </source>
</evidence>
<dbReference type="InterPro" id="IPR032330">
    <property type="entry name" value="EF-G-binding_C"/>
</dbReference>
<proteinExistence type="predicted"/>
<dbReference type="InterPro" id="IPR038344">
    <property type="entry name" value="EF-G_N_sf"/>
</dbReference>
<organism evidence="3 4">
    <name type="scientific">Lysinibacillus contaminans</name>
    <dbReference type="NCBI Taxonomy" id="1293441"/>
    <lineage>
        <taxon>Bacteria</taxon>
        <taxon>Bacillati</taxon>
        <taxon>Bacillota</taxon>
        <taxon>Bacilli</taxon>
        <taxon>Bacillales</taxon>
        <taxon>Bacillaceae</taxon>
        <taxon>Lysinibacillus</taxon>
    </lineage>
</organism>
<dbReference type="EMBL" id="LGRV01000003">
    <property type="protein sequence ID" value="KOS67961.1"/>
    <property type="molecule type" value="Genomic_DNA"/>
</dbReference>
<evidence type="ECO:0000313" key="3">
    <source>
        <dbReference type="EMBL" id="KOS67961.1"/>
    </source>
</evidence>
<feature type="domain" description="Elongation factor G-binding protein C-terminal treble-clef zinc-finger" evidence="2">
    <location>
        <begin position="100"/>
        <end position="202"/>
    </location>
</feature>
<dbReference type="Pfam" id="PF16571">
    <property type="entry name" value="FBP_C"/>
    <property type="match status" value="1"/>
</dbReference>
<dbReference type="Gene3D" id="1.20.1280.250">
    <property type="match status" value="1"/>
</dbReference>
<reference evidence="4" key="1">
    <citation type="submission" date="2015-07" db="EMBL/GenBank/DDBJ databases">
        <title>Fjat-14205 dsm 2895.</title>
        <authorList>
            <person name="Liu B."/>
            <person name="Wang J."/>
            <person name="Zhu Y."/>
            <person name="Liu G."/>
            <person name="Chen Q."/>
            <person name="Chen Z."/>
            <person name="Lan J."/>
            <person name="Che J."/>
            <person name="Ge C."/>
            <person name="Shi H."/>
            <person name="Pan Z."/>
            <person name="Liu X."/>
        </authorList>
    </citation>
    <scope>NUCLEOTIDE SEQUENCE [LARGE SCALE GENOMIC DNA]</scope>
    <source>
        <strain evidence="4">DSM 25560</strain>
    </source>
</reference>